<evidence type="ECO:0000313" key="10">
    <source>
        <dbReference type="Proteomes" id="UP001283361"/>
    </source>
</evidence>
<dbReference type="GO" id="GO:0003682">
    <property type="term" value="F:chromatin binding"/>
    <property type="evidence" value="ECO:0007669"/>
    <property type="project" value="TreeGrafter"/>
</dbReference>
<dbReference type="GO" id="GO:0005759">
    <property type="term" value="C:mitochondrial matrix"/>
    <property type="evidence" value="ECO:0007669"/>
    <property type="project" value="TreeGrafter"/>
</dbReference>
<accession>A0AAE0Z5Y6</accession>
<keyword evidence="10" id="KW-1185">Reference proteome</keyword>
<dbReference type="AlphaFoldDB" id="A0AAE0Z5Y6"/>
<dbReference type="PANTHER" id="PTHR31399">
    <property type="entry name" value="DNA-DIRECTED PRIMASE / POLYMERASE PROTEIN"/>
    <property type="match status" value="1"/>
</dbReference>
<evidence type="ECO:0000256" key="3">
    <source>
        <dbReference type="ARBA" id="ARBA00022932"/>
    </source>
</evidence>
<comment type="catalytic activity">
    <reaction evidence="7">
        <text>DNA(n) + a 2'-deoxyribonucleoside 5'-triphosphate = DNA(n+1) + diphosphate</text>
        <dbReference type="Rhea" id="RHEA:22508"/>
        <dbReference type="Rhea" id="RHEA-COMP:17339"/>
        <dbReference type="Rhea" id="RHEA-COMP:17340"/>
        <dbReference type="ChEBI" id="CHEBI:33019"/>
        <dbReference type="ChEBI" id="CHEBI:61560"/>
        <dbReference type="ChEBI" id="CHEBI:173112"/>
        <dbReference type="EC" id="2.7.7.7"/>
    </reaction>
    <physiologicalReaction direction="left-to-right" evidence="7">
        <dbReference type="Rhea" id="RHEA:22509"/>
    </physiologicalReaction>
</comment>
<protein>
    <recommendedName>
        <fullName evidence="4">DNA-directed primase/polymerase protein</fullName>
        <ecNumber evidence="6">2.7.7.102</ecNumber>
        <ecNumber evidence="2">2.7.7.7</ecNumber>
    </recommendedName>
</protein>
<dbReference type="GO" id="GO:0003887">
    <property type="term" value="F:DNA-directed DNA polymerase activity"/>
    <property type="evidence" value="ECO:0007669"/>
    <property type="project" value="UniProtKB-KW"/>
</dbReference>
<dbReference type="GO" id="GO:0042276">
    <property type="term" value="P:error-prone translesion synthesis"/>
    <property type="evidence" value="ECO:0007669"/>
    <property type="project" value="InterPro"/>
</dbReference>
<evidence type="ECO:0000313" key="9">
    <source>
        <dbReference type="EMBL" id="KAK3763489.1"/>
    </source>
</evidence>
<reference evidence="9" key="1">
    <citation type="journal article" date="2023" name="G3 (Bethesda)">
        <title>A reference genome for the long-term kleptoplast-retaining sea slug Elysia crispata morphotype clarki.</title>
        <authorList>
            <person name="Eastman K.E."/>
            <person name="Pendleton A.L."/>
            <person name="Shaikh M.A."/>
            <person name="Suttiyut T."/>
            <person name="Ogas R."/>
            <person name="Tomko P."/>
            <person name="Gavelis G."/>
            <person name="Widhalm J.R."/>
            <person name="Wisecaver J.H."/>
        </authorList>
    </citation>
    <scope>NUCLEOTIDE SEQUENCE</scope>
    <source>
        <strain evidence="9">ECLA1</strain>
    </source>
</reference>
<proteinExistence type="inferred from homology"/>
<dbReference type="Proteomes" id="UP001283361">
    <property type="component" value="Unassembled WGS sequence"/>
</dbReference>
<keyword evidence="3" id="KW-0548">Nucleotidyltransferase</keyword>
<organism evidence="9 10">
    <name type="scientific">Elysia crispata</name>
    <name type="common">lettuce slug</name>
    <dbReference type="NCBI Taxonomy" id="231223"/>
    <lineage>
        <taxon>Eukaryota</taxon>
        <taxon>Metazoa</taxon>
        <taxon>Spiralia</taxon>
        <taxon>Lophotrochozoa</taxon>
        <taxon>Mollusca</taxon>
        <taxon>Gastropoda</taxon>
        <taxon>Heterobranchia</taxon>
        <taxon>Euthyneura</taxon>
        <taxon>Panpulmonata</taxon>
        <taxon>Sacoglossa</taxon>
        <taxon>Placobranchoidea</taxon>
        <taxon>Plakobranchidae</taxon>
        <taxon>Elysia</taxon>
    </lineage>
</organism>
<name>A0AAE0Z5Y6_9GAST</name>
<dbReference type="GO" id="GO:0006264">
    <property type="term" value="P:mitochondrial DNA replication"/>
    <property type="evidence" value="ECO:0007669"/>
    <property type="project" value="TreeGrafter"/>
</dbReference>
<comment type="similarity">
    <text evidence="1">Belongs to the eukaryotic-type primase small subunit family.</text>
</comment>
<evidence type="ECO:0000256" key="7">
    <source>
        <dbReference type="ARBA" id="ARBA00047303"/>
    </source>
</evidence>
<dbReference type="GO" id="GO:0031297">
    <property type="term" value="P:replication fork processing"/>
    <property type="evidence" value="ECO:0007669"/>
    <property type="project" value="TreeGrafter"/>
</dbReference>
<evidence type="ECO:0000256" key="1">
    <source>
        <dbReference type="ARBA" id="ARBA00009762"/>
    </source>
</evidence>
<evidence type="ECO:0000256" key="6">
    <source>
        <dbReference type="ARBA" id="ARBA00044768"/>
    </source>
</evidence>
<dbReference type="EMBL" id="JAWDGP010004552">
    <property type="protein sequence ID" value="KAK3763489.1"/>
    <property type="molecule type" value="Genomic_DNA"/>
</dbReference>
<comment type="catalytic activity">
    <reaction evidence="5">
        <text>ssDNA + n NTP = ssDNA/pppN(pN)n-1 hybrid + (n-1) diphosphate.</text>
        <dbReference type="EC" id="2.7.7.102"/>
    </reaction>
</comment>
<gene>
    <name evidence="9" type="ORF">RRG08_012223</name>
</gene>
<evidence type="ECO:0000256" key="8">
    <source>
        <dbReference type="SAM" id="MobiDB-lite"/>
    </source>
</evidence>
<dbReference type="GO" id="GO:0005634">
    <property type="term" value="C:nucleus"/>
    <property type="evidence" value="ECO:0007669"/>
    <property type="project" value="TreeGrafter"/>
</dbReference>
<dbReference type="EC" id="2.7.7.102" evidence="6"/>
<dbReference type="PANTHER" id="PTHR31399:SF0">
    <property type="entry name" value="DNA-DIRECTED PRIMASE_POLYMERASE PROTEIN"/>
    <property type="match status" value="1"/>
</dbReference>
<sequence>MEFPVAKFYGRNSFGNRSKKKNYGKLITGQLRVPKPFNPRILGPFMCWETFYRQKEAFDFADSTSEDLRVFAFESNTVGDLGSHGGQRRYLVTSLLQFWHYYSDLLPNQRHHYEVIREGHTCKLFFDLEFLTEFNPGRNGNKMVDILIKYVCLWLAECFGLDCDRSDVLDLDACTVSKFSRHLVFQLNGGVFQDCVVAGYFVRHIFAILVQYIRLKTRKPFHPSCPEQLKQQNVSHGPTQMSALNKVRVRRRLEEQIPCCETYTLKCMQHEDADKRKERMDKENKKFENSASLDSNLSFTSEIKEEYEKCAYLTNSHDSRANKKANFPGNSFELDMSGKYTSLDEVIKSFQDSSDEEECKFLTTNLEKKMINTTVSIEPNSNHTSLSDSSCDEEELSLLVERCEQDMAIGVSDTSQDVFSFDERDSDCSDKELLASMNKWEESASAGIDAQNDSLCSSFQEEDWDDKELSLLENDFEGESFCNLMKRKSSDSAFKCDNCHDGEQVTLAKTSEKHIQYSCDQNSKYSDNFSSGQSDSHFPMNLSSDDECLVSTIEPCVVTHPSCSNGAETNIEIEELSQIAEASSSTTRLIPQHAQSVEYSQESCDILTPGQGTEPNETLKASHSPHFSWPESSTSTNTVRSDVERICSHFSLEELKSLMVLDKNQRETTFCDLGVYTKNRNFRLYLSSKLKKNNPLKVALQNQHFPTKQSCKSEAFFDQDVFMASLVSFTDSNQEDMKVLKFGRCVLHTESSSFQSSNRDSIDNKSTADPSKTGYLASPFPQLDTFINSLVSGDERKQGRVRQWRHSPAQNSITYYITGYRWCSNILREHRSNNIFYTVNLTDWTYTQGCYDIDCRYAQRKVEKIPQTVLCRKTKC</sequence>
<dbReference type="InterPro" id="IPR044917">
    <property type="entry name" value="PRIMPOL"/>
</dbReference>
<keyword evidence="3" id="KW-0239">DNA-directed DNA polymerase</keyword>
<feature type="compositionally biased region" description="Polar residues" evidence="8">
    <location>
        <begin position="754"/>
        <end position="770"/>
    </location>
</feature>
<feature type="region of interest" description="Disordered" evidence="8">
    <location>
        <begin position="614"/>
        <end position="635"/>
    </location>
</feature>
<comment type="caution">
    <text evidence="9">The sequence shown here is derived from an EMBL/GenBank/DDBJ whole genome shotgun (WGS) entry which is preliminary data.</text>
</comment>
<keyword evidence="3" id="KW-0808">Transferase</keyword>
<dbReference type="GO" id="GO:0009411">
    <property type="term" value="P:response to UV"/>
    <property type="evidence" value="ECO:0007669"/>
    <property type="project" value="TreeGrafter"/>
</dbReference>
<evidence type="ECO:0000256" key="4">
    <source>
        <dbReference type="ARBA" id="ARBA00026139"/>
    </source>
</evidence>
<dbReference type="EC" id="2.7.7.7" evidence="2"/>
<evidence type="ECO:0000256" key="2">
    <source>
        <dbReference type="ARBA" id="ARBA00012417"/>
    </source>
</evidence>
<evidence type="ECO:0000256" key="5">
    <source>
        <dbReference type="ARBA" id="ARBA00044677"/>
    </source>
</evidence>
<feature type="region of interest" description="Disordered" evidence="8">
    <location>
        <begin position="754"/>
        <end position="774"/>
    </location>
</feature>